<keyword evidence="2 4" id="KW-0012">Acyltransferase</keyword>
<accession>A0A4R1KZ76</accession>
<gene>
    <name evidence="4" type="ORF">C7378_3265</name>
</gene>
<keyword evidence="1 4" id="KW-0808">Transferase</keyword>
<evidence type="ECO:0000313" key="5">
    <source>
        <dbReference type="Proteomes" id="UP000295210"/>
    </source>
</evidence>
<evidence type="ECO:0000256" key="2">
    <source>
        <dbReference type="ARBA" id="ARBA00023315"/>
    </source>
</evidence>
<dbReference type="Gene3D" id="3.40.630.30">
    <property type="match status" value="1"/>
</dbReference>
<organism evidence="4 5">
    <name type="scientific">Acidipila rosea</name>
    <dbReference type="NCBI Taxonomy" id="768535"/>
    <lineage>
        <taxon>Bacteria</taxon>
        <taxon>Pseudomonadati</taxon>
        <taxon>Acidobacteriota</taxon>
        <taxon>Terriglobia</taxon>
        <taxon>Terriglobales</taxon>
        <taxon>Acidobacteriaceae</taxon>
        <taxon>Acidipila</taxon>
    </lineage>
</organism>
<sequence length="176" mass="19718">MQLRAAQPEDALGVAHVHVRSWQAAYRGLLPAEYLDRLRPQDWASRYDFGSPDDCKPQTILATGKGSIHGFVTTMPSRDSDLPEHGELCALYVDPTQWGRGIGLALITAARARLLEQGFRNALLWILAGNVRGDRFYQLDHWAPDGQRRTDTVWGITVDELRYQRSLGTPPTPPGR</sequence>
<dbReference type="GO" id="GO:0016747">
    <property type="term" value="F:acyltransferase activity, transferring groups other than amino-acyl groups"/>
    <property type="evidence" value="ECO:0007669"/>
    <property type="project" value="InterPro"/>
</dbReference>
<dbReference type="PANTHER" id="PTHR43877">
    <property type="entry name" value="AMINOALKYLPHOSPHONATE N-ACETYLTRANSFERASE-RELATED-RELATED"/>
    <property type="match status" value="1"/>
</dbReference>
<keyword evidence="5" id="KW-1185">Reference proteome</keyword>
<dbReference type="PROSITE" id="PS51186">
    <property type="entry name" value="GNAT"/>
    <property type="match status" value="1"/>
</dbReference>
<dbReference type="RefSeq" id="WP_131998976.1">
    <property type="nucleotide sequence ID" value="NZ_SMGK01000006.1"/>
</dbReference>
<dbReference type="Proteomes" id="UP000295210">
    <property type="component" value="Unassembled WGS sequence"/>
</dbReference>
<dbReference type="Pfam" id="PF00583">
    <property type="entry name" value="Acetyltransf_1"/>
    <property type="match status" value="1"/>
</dbReference>
<dbReference type="InterPro" id="IPR000182">
    <property type="entry name" value="GNAT_dom"/>
</dbReference>
<dbReference type="AlphaFoldDB" id="A0A4R1KZ76"/>
<protein>
    <submittedName>
        <fullName evidence="4">L-amino acid N-acyltransferase YncA</fullName>
    </submittedName>
</protein>
<comment type="caution">
    <text evidence="4">The sequence shown here is derived from an EMBL/GenBank/DDBJ whole genome shotgun (WGS) entry which is preliminary data.</text>
</comment>
<dbReference type="InterPro" id="IPR016181">
    <property type="entry name" value="Acyl_CoA_acyltransferase"/>
</dbReference>
<evidence type="ECO:0000259" key="3">
    <source>
        <dbReference type="PROSITE" id="PS51186"/>
    </source>
</evidence>
<dbReference type="CDD" id="cd04301">
    <property type="entry name" value="NAT_SF"/>
    <property type="match status" value="1"/>
</dbReference>
<name>A0A4R1KZ76_9BACT</name>
<dbReference type="SUPFAM" id="SSF55729">
    <property type="entry name" value="Acyl-CoA N-acyltransferases (Nat)"/>
    <property type="match status" value="1"/>
</dbReference>
<proteinExistence type="predicted"/>
<feature type="domain" description="N-acetyltransferase" evidence="3">
    <location>
        <begin position="17"/>
        <end position="168"/>
    </location>
</feature>
<dbReference type="OrthoDB" id="5292888at2"/>
<reference evidence="4 5" key="1">
    <citation type="submission" date="2019-03" db="EMBL/GenBank/DDBJ databases">
        <title>Genomic Encyclopedia of Type Strains, Phase IV (KMG-IV): sequencing the most valuable type-strain genomes for metagenomic binning, comparative biology and taxonomic classification.</title>
        <authorList>
            <person name="Goeker M."/>
        </authorList>
    </citation>
    <scope>NUCLEOTIDE SEQUENCE [LARGE SCALE GENOMIC DNA]</scope>
    <source>
        <strain evidence="4 5">DSM 103428</strain>
    </source>
</reference>
<dbReference type="InterPro" id="IPR050832">
    <property type="entry name" value="Bact_Acetyltransf"/>
</dbReference>
<evidence type="ECO:0000313" key="4">
    <source>
        <dbReference type="EMBL" id="TCK70875.1"/>
    </source>
</evidence>
<dbReference type="EMBL" id="SMGK01000006">
    <property type="protein sequence ID" value="TCK70875.1"/>
    <property type="molecule type" value="Genomic_DNA"/>
</dbReference>
<evidence type="ECO:0000256" key="1">
    <source>
        <dbReference type="ARBA" id="ARBA00022679"/>
    </source>
</evidence>